<dbReference type="GO" id="GO:0005576">
    <property type="term" value="C:extracellular region"/>
    <property type="evidence" value="ECO:0007669"/>
    <property type="project" value="UniProtKB-SubCell"/>
</dbReference>
<sequence>MNRIILAAFVICAYLAVCEAKKCSSQSDCADDECCIQVTRFLSPTCRKLKQKDDFCLSEETKNEDKYLFACPCAPGLKCKPEKTTDDNGIVTFLNTRCVEE</sequence>
<feature type="signal peptide" evidence="3">
    <location>
        <begin position="1"/>
        <end position="20"/>
    </location>
</feature>
<name>A0A8X6N5R0_NEPPI</name>
<evidence type="ECO:0000256" key="2">
    <source>
        <dbReference type="ARBA" id="ARBA00022525"/>
    </source>
</evidence>
<evidence type="ECO:0000313" key="4">
    <source>
        <dbReference type="EMBL" id="GFS94871.1"/>
    </source>
</evidence>
<evidence type="ECO:0000256" key="1">
    <source>
        <dbReference type="ARBA" id="ARBA00004613"/>
    </source>
</evidence>
<keyword evidence="5" id="KW-1185">Reference proteome</keyword>
<proteinExistence type="predicted"/>
<dbReference type="InterPro" id="IPR020202">
    <property type="entry name" value="Atracotoxin"/>
</dbReference>
<protein>
    <submittedName>
        <fullName evidence="4">Toxin CSTX-20</fullName>
    </submittedName>
</protein>
<dbReference type="Pfam" id="PF17556">
    <property type="entry name" value="MIT_LIKE_ACTX"/>
    <property type="match status" value="1"/>
</dbReference>
<dbReference type="Proteomes" id="UP000887013">
    <property type="component" value="Unassembled WGS sequence"/>
</dbReference>
<comment type="subcellular location">
    <subcellularLocation>
        <location evidence="1">Secreted</location>
    </subcellularLocation>
</comment>
<dbReference type="AlphaFoldDB" id="A0A8X6N5R0"/>
<dbReference type="Gene3D" id="2.10.80.10">
    <property type="entry name" value="Lipase, subunit A"/>
    <property type="match status" value="1"/>
</dbReference>
<dbReference type="OrthoDB" id="6421530at2759"/>
<keyword evidence="3" id="KW-0732">Signal</keyword>
<gene>
    <name evidence="4" type="primary">NCL1_16771</name>
    <name evidence="4" type="ORF">NPIL_104961</name>
</gene>
<organism evidence="4 5">
    <name type="scientific">Nephila pilipes</name>
    <name type="common">Giant wood spider</name>
    <name type="synonym">Nephila maculata</name>
    <dbReference type="NCBI Taxonomy" id="299642"/>
    <lineage>
        <taxon>Eukaryota</taxon>
        <taxon>Metazoa</taxon>
        <taxon>Ecdysozoa</taxon>
        <taxon>Arthropoda</taxon>
        <taxon>Chelicerata</taxon>
        <taxon>Arachnida</taxon>
        <taxon>Araneae</taxon>
        <taxon>Araneomorphae</taxon>
        <taxon>Entelegynae</taxon>
        <taxon>Araneoidea</taxon>
        <taxon>Nephilidae</taxon>
        <taxon>Nephila</taxon>
    </lineage>
</organism>
<evidence type="ECO:0000256" key="3">
    <source>
        <dbReference type="SAM" id="SignalP"/>
    </source>
</evidence>
<keyword evidence="2" id="KW-0964">Secreted</keyword>
<reference evidence="4" key="1">
    <citation type="submission" date="2020-08" db="EMBL/GenBank/DDBJ databases">
        <title>Multicomponent nature underlies the extraordinary mechanical properties of spider dragline silk.</title>
        <authorList>
            <person name="Kono N."/>
            <person name="Nakamura H."/>
            <person name="Mori M."/>
            <person name="Yoshida Y."/>
            <person name="Ohtoshi R."/>
            <person name="Malay A.D."/>
            <person name="Moran D.A.P."/>
            <person name="Tomita M."/>
            <person name="Numata K."/>
            <person name="Arakawa K."/>
        </authorList>
    </citation>
    <scope>NUCLEOTIDE SEQUENCE</scope>
</reference>
<comment type="caution">
    <text evidence="4">The sequence shown here is derived from an EMBL/GenBank/DDBJ whole genome shotgun (WGS) entry which is preliminary data.</text>
</comment>
<feature type="chain" id="PRO_5036489922" evidence="3">
    <location>
        <begin position="21"/>
        <end position="101"/>
    </location>
</feature>
<accession>A0A8X6N5R0</accession>
<evidence type="ECO:0000313" key="5">
    <source>
        <dbReference type="Proteomes" id="UP000887013"/>
    </source>
</evidence>
<dbReference type="EMBL" id="BMAW01100428">
    <property type="protein sequence ID" value="GFS94871.1"/>
    <property type="molecule type" value="Genomic_DNA"/>
</dbReference>